<feature type="compositionally biased region" description="Low complexity" evidence="1">
    <location>
        <begin position="134"/>
        <end position="149"/>
    </location>
</feature>
<feature type="compositionally biased region" description="Polar residues" evidence="1">
    <location>
        <begin position="12"/>
        <end position="28"/>
    </location>
</feature>
<dbReference type="Proteomes" id="UP000233551">
    <property type="component" value="Unassembled WGS sequence"/>
</dbReference>
<dbReference type="AlphaFoldDB" id="A0A2I0KDN7"/>
<protein>
    <submittedName>
        <fullName evidence="2">Uncharacterized protein</fullName>
    </submittedName>
</protein>
<proteinExistence type="predicted"/>
<comment type="caution">
    <text evidence="2">The sequence shown here is derived from an EMBL/GenBank/DDBJ whole genome shotgun (WGS) entry which is preliminary data.</text>
</comment>
<evidence type="ECO:0000313" key="3">
    <source>
        <dbReference type="Proteomes" id="UP000233551"/>
    </source>
</evidence>
<gene>
    <name evidence="2" type="ORF">CRG98_013172</name>
</gene>
<dbReference type="PANTHER" id="PTHR35132">
    <property type="entry name" value="SERINE/ARGININE REPETITIVE MATRIX-LIKE PROTEIN"/>
    <property type="match status" value="1"/>
</dbReference>
<dbReference type="STRING" id="22663.A0A2I0KDN7"/>
<sequence>MESPTRIPRTLSPCSSGRSRLSTDSNSPEFEFWRLQDPSQQLPHSSDLLSADELFSGGAKPSEEAQVAAEAGPPTASKRWRDIFKKAEKKPEEGRERLEKKKKEKRGQGGSGSPELNINIWPFSRSRSAGNCGSRPRAAAAGARKVSSAPCSRSNSAGENKSRKWPSSPGRAGVHLGRSSPVWQVRRASSGGPKSSDPIPQSTDKGASNKEAVADGARRSQAAGAGSRWGGRAVRGGAKAQVLNLNVPMCIGYRQHLSCRGGDSSAIAVGAGGGAKGAGVGGVVEGGSSGGEGIVEGGSGSNNYFNLKSLFTKKVY</sequence>
<accession>A0A2I0KDN7</accession>
<feature type="compositionally biased region" description="Basic and acidic residues" evidence="1">
    <location>
        <begin position="79"/>
        <end position="101"/>
    </location>
</feature>
<reference evidence="2 3" key="1">
    <citation type="submission" date="2017-11" db="EMBL/GenBank/DDBJ databases">
        <title>De-novo sequencing of pomegranate (Punica granatum L.) genome.</title>
        <authorList>
            <person name="Akparov Z."/>
            <person name="Amiraslanov A."/>
            <person name="Hajiyeva S."/>
            <person name="Abbasov M."/>
            <person name="Kaur K."/>
            <person name="Hamwieh A."/>
            <person name="Solovyev V."/>
            <person name="Salamov A."/>
            <person name="Braich B."/>
            <person name="Kosarev P."/>
            <person name="Mahmoud A."/>
            <person name="Hajiyev E."/>
            <person name="Babayeva S."/>
            <person name="Izzatullayeva V."/>
            <person name="Mammadov A."/>
            <person name="Mammadov A."/>
            <person name="Sharifova S."/>
            <person name="Ojaghi J."/>
            <person name="Eynullazada K."/>
            <person name="Bayramov B."/>
            <person name="Abdulazimova A."/>
            <person name="Shahmuradov I."/>
        </authorList>
    </citation>
    <scope>NUCLEOTIDE SEQUENCE [LARGE SCALE GENOMIC DNA]</scope>
    <source>
        <strain evidence="3">cv. AG2017</strain>
        <tissue evidence="2">Leaf</tissue>
    </source>
</reference>
<evidence type="ECO:0000313" key="2">
    <source>
        <dbReference type="EMBL" id="PKI66370.1"/>
    </source>
</evidence>
<keyword evidence="3" id="KW-1185">Reference proteome</keyword>
<evidence type="ECO:0000256" key="1">
    <source>
        <dbReference type="SAM" id="MobiDB-lite"/>
    </source>
</evidence>
<feature type="compositionally biased region" description="Low complexity" evidence="1">
    <location>
        <begin position="219"/>
        <end position="233"/>
    </location>
</feature>
<feature type="compositionally biased region" description="Polar residues" evidence="1">
    <location>
        <begin position="37"/>
        <end position="48"/>
    </location>
</feature>
<name>A0A2I0KDN7_PUNGR</name>
<dbReference type="PANTHER" id="PTHR35132:SF1">
    <property type="entry name" value="SERINE_ARGININE REPETITIVE MATRIX-LIKE PROTEIN"/>
    <property type="match status" value="1"/>
</dbReference>
<organism evidence="2 3">
    <name type="scientific">Punica granatum</name>
    <name type="common">Pomegranate</name>
    <dbReference type="NCBI Taxonomy" id="22663"/>
    <lineage>
        <taxon>Eukaryota</taxon>
        <taxon>Viridiplantae</taxon>
        <taxon>Streptophyta</taxon>
        <taxon>Embryophyta</taxon>
        <taxon>Tracheophyta</taxon>
        <taxon>Spermatophyta</taxon>
        <taxon>Magnoliopsida</taxon>
        <taxon>eudicotyledons</taxon>
        <taxon>Gunneridae</taxon>
        <taxon>Pentapetalae</taxon>
        <taxon>rosids</taxon>
        <taxon>malvids</taxon>
        <taxon>Myrtales</taxon>
        <taxon>Lythraceae</taxon>
        <taxon>Punica</taxon>
    </lineage>
</organism>
<dbReference type="EMBL" id="PGOL01000675">
    <property type="protein sequence ID" value="PKI66370.1"/>
    <property type="molecule type" value="Genomic_DNA"/>
</dbReference>
<feature type="region of interest" description="Disordered" evidence="1">
    <location>
        <begin position="1"/>
        <end position="233"/>
    </location>
</feature>
<feature type="compositionally biased region" description="Polar residues" evidence="1">
    <location>
        <begin position="150"/>
        <end position="159"/>
    </location>
</feature>